<dbReference type="Gene3D" id="1.20.1110.10">
    <property type="entry name" value="Calcium-transporting ATPase, transmembrane domain"/>
    <property type="match status" value="2"/>
</dbReference>
<dbReference type="EC" id="7.2.2.10" evidence="2"/>
<keyword evidence="19" id="KW-1185">Reference proteome</keyword>
<accession>A0A671KUY3</accession>
<dbReference type="GO" id="GO:0046872">
    <property type="term" value="F:metal ion binding"/>
    <property type="evidence" value="ECO:0007669"/>
    <property type="project" value="UniProtKB-KW"/>
</dbReference>
<evidence type="ECO:0000313" key="19">
    <source>
        <dbReference type="Proteomes" id="UP000472260"/>
    </source>
</evidence>
<gene>
    <name evidence="18" type="primary">LOC107665062</name>
</gene>
<dbReference type="GO" id="GO:0005524">
    <property type="term" value="F:ATP binding"/>
    <property type="evidence" value="ECO:0007669"/>
    <property type="project" value="UniProtKB-KW"/>
</dbReference>
<sequence length="723" mass="79337">MGDLGNSTVDFHPKKPGMDKGGHEGDFGVTVEELCSLMELRGAEALQKIQENYTDTETLCHRLKTSPADGLSDNPADLEKRQQVFGMNFIPPKKAKTFLQLVWEALQDVTLIILEIAAIISLGLSFYQPPGGDSEACSNVSAGAEDEGEAEAGWIEGAAILLSVLCVVLVTAFNDWSKEKQFRGLQSRIEQEQRFAVVRNGTVIQIPVAEMVVGDIAQVKYGDLLPADGILMQGNDLKIDESSLTGESDHVRKSIDKDPMLLSGTHVMEGSGKMVVTAVGVNSQTGIIFTLLGAGEVEEEKKDCKKGKQDGTLENNQNKAKKQDEAVAMEMQPLKSAEGGEVEEKEKKKASVPKKEKSVLQGKLTKLAVQIGKAGLVMSAITVIILMLYFVIETFVIQGRAWLTECTPIYVQYFVKFFIIGVTVLVVAVPEGLPLAVTISLAYSKMMKDNNLVRHLDACETMGNATAICSDKTGTLTTNRMTVVQIYVEDQHFRDIPRPDQINPKTLELITSAVAVNCAYTSNIMAADKEGGLPKQVGNKTECALLGLVRDLKQDYPAVREQIPEEKLYKVYTFNSVRKSMSTVIQMPDGSFRLYSKGASEILLKKCSFILGRDGETRAFRPQDKDEMVKKVIEPMACDGLRTICIAYRELPADPMPDWDNETDIVSNLICITVVGIEDPVRPEVPEAIRKCQRAGITVRMVTGDNINTARFFLLCVSCVQVS</sequence>
<dbReference type="AlphaFoldDB" id="A0A671KUY3"/>
<keyword evidence="10" id="KW-0460">Magnesium</keyword>
<dbReference type="Gene3D" id="3.40.50.1000">
    <property type="entry name" value="HAD superfamily/HAD-like"/>
    <property type="match status" value="1"/>
</dbReference>
<evidence type="ECO:0000256" key="9">
    <source>
        <dbReference type="ARBA" id="ARBA00022840"/>
    </source>
</evidence>
<dbReference type="Ensembl" id="ENSSANT00000010040.1">
    <property type="protein sequence ID" value="ENSSANP00000009379.1"/>
    <property type="gene ID" value="ENSSANG00000004628.1"/>
</dbReference>
<evidence type="ECO:0000256" key="16">
    <source>
        <dbReference type="SAM" id="Phobius"/>
    </source>
</evidence>
<comment type="subcellular location">
    <subcellularLocation>
        <location evidence="1">Endomembrane system</location>
        <topology evidence="1">Multi-pass membrane protein</topology>
    </subcellularLocation>
</comment>
<keyword evidence="11" id="KW-1278">Translocase</keyword>
<evidence type="ECO:0000256" key="1">
    <source>
        <dbReference type="ARBA" id="ARBA00004127"/>
    </source>
</evidence>
<dbReference type="SMART" id="SM00831">
    <property type="entry name" value="Cation_ATPase_N"/>
    <property type="match status" value="1"/>
</dbReference>
<feature type="region of interest" description="Disordered" evidence="15">
    <location>
        <begin position="300"/>
        <end position="354"/>
    </location>
</feature>
<dbReference type="FunFam" id="3.40.1110.10:FF:000002">
    <property type="entry name" value="Calcium-transporting ATPase"/>
    <property type="match status" value="1"/>
</dbReference>
<keyword evidence="3" id="KW-0813">Transport</keyword>
<protein>
    <recommendedName>
        <fullName evidence="2">P-type Ca(2+) transporter</fullName>
        <ecNumber evidence="2">7.2.2.10</ecNumber>
    </recommendedName>
</protein>
<dbReference type="FunFam" id="2.70.150.10:FF:000001">
    <property type="entry name" value="Calcium-transporting ATPase"/>
    <property type="match status" value="1"/>
</dbReference>
<feature type="transmembrane region" description="Helical" evidence="16">
    <location>
        <begin position="417"/>
        <end position="444"/>
    </location>
</feature>
<reference evidence="18" key="1">
    <citation type="submission" date="2025-08" db="UniProtKB">
        <authorList>
            <consortium name="Ensembl"/>
        </authorList>
    </citation>
    <scope>IDENTIFICATION</scope>
</reference>
<evidence type="ECO:0000256" key="10">
    <source>
        <dbReference type="ARBA" id="ARBA00022842"/>
    </source>
</evidence>
<dbReference type="GO" id="GO:0016887">
    <property type="term" value="F:ATP hydrolysis activity"/>
    <property type="evidence" value="ECO:0007669"/>
    <property type="project" value="InterPro"/>
</dbReference>
<evidence type="ECO:0000256" key="4">
    <source>
        <dbReference type="ARBA" id="ARBA00022568"/>
    </source>
</evidence>
<dbReference type="GO" id="GO:0005886">
    <property type="term" value="C:plasma membrane"/>
    <property type="evidence" value="ECO:0007669"/>
    <property type="project" value="TreeGrafter"/>
</dbReference>
<name>A0A671KUY3_9TELE</name>
<dbReference type="FunFam" id="1.20.1110.10:FF:000008">
    <property type="entry name" value="Calcium-transporting ATPase"/>
    <property type="match status" value="1"/>
</dbReference>
<evidence type="ECO:0000256" key="13">
    <source>
        <dbReference type="ARBA" id="ARBA00023065"/>
    </source>
</evidence>
<dbReference type="FunFam" id="1.20.1110.10:FF:000002">
    <property type="entry name" value="Calcium-transporting ATPase"/>
    <property type="match status" value="1"/>
</dbReference>
<dbReference type="Proteomes" id="UP000472260">
    <property type="component" value="Unassembled WGS sequence"/>
</dbReference>
<dbReference type="NCBIfam" id="TIGR01494">
    <property type="entry name" value="ATPase_P-type"/>
    <property type="match status" value="2"/>
</dbReference>
<evidence type="ECO:0000256" key="2">
    <source>
        <dbReference type="ARBA" id="ARBA00012790"/>
    </source>
</evidence>
<keyword evidence="8" id="KW-0106">Calcium</keyword>
<evidence type="ECO:0000259" key="17">
    <source>
        <dbReference type="SMART" id="SM00831"/>
    </source>
</evidence>
<dbReference type="GO" id="GO:0030165">
    <property type="term" value="F:PDZ domain binding"/>
    <property type="evidence" value="ECO:0007669"/>
    <property type="project" value="TreeGrafter"/>
</dbReference>
<dbReference type="InterPro" id="IPR008250">
    <property type="entry name" value="ATPase_P-typ_transduc_dom_A_sf"/>
</dbReference>
<dbReference type="Pfam" id="PF00122">
    <property type="entry name" value="E1-E2_ATPase"/>
    <property type="match status" value="1"/>
</dbReference>
<dbReference type="InterPro" id="IPR001757">
    <property type="entry name" value="P_typ_ATPase"/>
</dbReference>
<keyword evidence="12 16" id="KW-1133">Transmembrane helix</keyword>
<feature type="compositionally biased region" description="Basic and acidic residues" evidence="15">
    <location>
        <begin position="342"/>
        <end position="354"/>
    </location>
</feature>
<dbReference type="PANTHER" id="PTHR24093">
    <property type="entry name" value="CATION TRANSPORTING ATPASE"/>
    <property type="match status" value="1"/>
</dbReference>
<keyword evidence="14 16" id="KW-0472">Membrane</keyword>
<dbReference type="InterPro" id="IPR023298">
    <property type="entry name" value="ATPase_P-typ_TM_dom_sf"/>
</dbReference>
<dbReference type="Pfam" id="PF00690">
    <property type="entry name" value="Cation_ATPase_N"/>
    <property type="match status" value="1"/>
</dbReference>
<evidence type="ECO:0000256" key="3">
    <source>
        <dbReference type="ARBA" id="ARBA00022448"/>
    </source>
</evidence>
<dbReference type="Pfam" id="PF13246">
    <property type="entry name" value="Cation_ATPase"/>
    <property type="match status" value="1"/>
</dbReference>
<keyword evidence="9" id="KW-0067">ATP-binding</keyword>
<feature type="transmembrane region" description="Helical" evidence="16">
    <location>
        <begin position="376"/>
        <end position="397"/>
    </location>
</feature>
<dbReference type="PRINTS" id="PR00119">
    <property type="entry name" value="CATATPASE"/>
</dbReference>
<evidence type="ECO:0000313" key="18">
    <source>
        <dbReference type="Ensembl" id="ENSSANP00000009379.1"/>
    </source>
</evidence>
<proteinExistence type="predicted"/>
<keyword evidence="13" id="KW-0406">Ion transport</keyword>
<dbReference type="SUPFAM" id="SSF81660">
    <property type="entry name" value="Metal cation-transporting ATPase, ATP-binding domain N"/>
    <property type="match status" value="1"/>
</dbReference>
<dbReference type="InterPro" id="IPR023214">
    <property type="entry name" value="HAD_sf"/>
</dbReference>
<dbReference type="GO" id="GO:0012505">
    <property type="term" value="C:endomembrane system"/>
    <property type="evidence" value="ECO:0007669"/>
    <property type="project" value="UniProtKB-SubCell"/>
</dbReference>
<evidence type="ECO:0000256" key="14">
    <source>
        <dbReference type="ARBA" id="ARBA00023136"/>
    </source>
</evidence>
<dbReference type="PANTHER" id="PTHR24093:SF284">
    <property type="entry name" value="PLASMA MEMBRANE CALCIUM-TRANSPORTING ATPASE 3"/>
    <property type="match status" value="1"/>
</dbReference>
<dbReference type="SUPFAM" id="SSF56784">
    <property type="entry name" value="HAD-like"/>
    <property type="match status" value="1"/>
</dbReference>
<evidence type="ECO:0000256" key="6">
    <source>
        <dbReference type="ARBA" id="ARBA00022723"/>
    </source>
</evidence>
<feature type="region of interest" description="Disordered" evidence="15">
    <location>
        <begin position="1"/>
        <end position="23"/>
    </location>
</feature>
<keyword evidence="4" id="KW-0109">Calcium transport</keyword>
<evidence type="ECO:0000256" key="15">
    <source>
        <dbReference type="SAM" id="MobiDB-lite"/>
    </source>
</evidence>
<dbReference type="InterPro" id="IPR023299">
    <property type="entry name" value="ATPase_P-typ_cyto_dom_N"/>
</dbReference>
<dbReference type="InterPro" id="IPR036412">
    <property type="entry name" value="HAD-like_sf"/>
</dbReference>
<dbReference type="GO" id="GO:0051480">
    <property type="term" value="P:regulation of cytosolic calcium ion concentration"/>
    <property type="evidence" value="ECO:0007669"/>
    <property type="project" value="TreeGrafter"/>
</dbReference>
<feature type="domain" description="Cation-transporting P-type ATPase N-terminal" evidence="17">
    <location>
        <begin position="50"/>
        <end position="126"/>
    </location>
</feature>
<feature type="compositionally biased region" description="Basic and acidic residues" evidence="15">
    <location>
        <begin position="300"/>
        <end position="311"/>
    </location>
</feature>
<keyword evidence="6" id="KW-0479">Metal-binding</keyword>
<dbReference type="SUPFAM" id="SSF81665">
    <property type="entry name" value="Calcium ATPase, transmembrane domain M"/>
    <property type="match status" value="1"/>
</dbReference>
<dbReference type="PROSITE" id="PS00154">
    <property type="entry name" value="ATPASE_E1_E2"/>
    <property type="match status" value="1"/>
</dbReference>
<keyword evidence="5 16" id="KW-0812">Transmembrane</keyword>
<dbReference type="Gene3D" id="3.40.1110.10">
    <property type="entry name" value="Calcium-transporting ATPase, cytoplasmic domain N"/>
    <property type="match status" value="1"/>
</dbReference>
<dbReference type="InterPro" id="IPR018303">
    <property type="entry name" value="ATPase_P-typ_P_site"/>
</dbReference>
<evidence type="ECO:0000256" key="12">
    <source>
        <dbReference type="ARBA" id="ARBA00022989"/>
    </source>
</evidence>
<dbReference type="Gene3D" id="2.70.150.10">
    <property type="entry name" value="Calcium-transporting ATPase, cytoplasmic transduction domain A"/>
    <property type="match status" value="1"/>
</dbReference>
<reference evidence="18" key="2">
    <citation type="submission" date="2025-09" db="UniProtKB">
        <authorList>
            <consortium name="Ensembl"/>
        </authorList>
    </citation>
    <scope>IDENTIFICATION</scope>
</reference>
<dbReference type="GO" id="GO:0005388">
    <property type="term" value="F:P-type calcium transporter activity"/>
    <property type="evidence" value="ECO:0007669"/>
    <property type="project" value="UniProtKB-EC"/>
</dbReference>
<evidence type="ECO:0000256" key="8">
    <source>
        <dbReference type="ARBA" id="ARBA00022837"/>
    </source>
</evidence>
<dbReference type="InterPro" id="IPR004014">
    <property type="entry name" value="ATPase_P-typ_cation-transptr_N"/>
</dbReference>
<evidence type="ECO:0000256" key="5">
    <source>
        <dbReference type="ARBA" id="ARBA00022692"/>
    </source>
</evidence>
<organism evidence="18 19">
    <name type="scientific">Sinocyclocheilus anshuiensis</name>
    <dbReference type="NCBI Taxonomy" id="1608454"/>
    <lineage>
        <taxon>Eukaryota</taxon>
        <taxon>Metazoa</taxon>
        <taxon>Chordata</taxon>
        <taxon>Craniata</taxon>
        <taxon>Vertebrata</taxon>
        <taxon>Euteleostomi</taxon>
        <taxon>Actinopterygii</taxon>
        <taxon>Neopterygii</taxon>
        <taxon>Teleostei</taxon>
        <taxon>Ostariophysi</taxon>
        <taxon>Cypriniformes</taxon>
        <taxon>Cyprinidae</taxon>
        <taxon>Cyprininae</taxon>
        <taxon>Sinocyclocheilus</taxon>
    </lineage>
</organism>
<dbReference type="InterPro" id="IPR059000">
    <property type="entry name" value="ATPase_P-type_domA"/>
</dbReference>
<evidence type="ECO:0000256" key="11">
    <source>
        <dbReference type="ARBA" id="ARBA00022967"/>
    </source>
</evidence>
<evidence type="ECO:0000256" key="7">
    <source>
        <dbReference type="ARBA" id="ARBA00022741"/>
    </source>
</evidence>
<feature type="compositionally biased region" description="Basic and acidic residues" evidence="15">
    <location>
        <begin position="11"/>
        <end position="23"/>
    </location>
</feature>
<dbReference type="SUPFAM" id="SSF81653">
    <property type="entry name" value="Calcium ATPase, transduction domain A"/>
    <property type="match status" value="1"/>
</dbReference>
<keyword evidence="7" id="KW-0547">Nucleotide-binding</keyword>